<organism evidence="3 4">
    <name type="scientific">Marinobacter salinus</name>
    <dbReference type="NCBI Taxonomy" id="1874317"/>
    <lineage>
        <taxon>Bacteria</taxon>
        <taxon>Pseudomonadati</taxon>
        <taxon>Pseudomonadota</taxon>
        <taxon>Gammaproteobacteria</taxon>
        <taxon>Pseudomonadales</taxon>
        <taxon>Marinobacteraceae</taxon>
        <taxon>Marinobacter</taxon>
    </lineage>
</organism>
<sequence length="314" mass="37222">MLLYKVNGTFFDGVMREMAKSYTEHEHKIAYASKAWRHYQWICSDEYAQHEEDRHILIAGGNYTGRPPVPLQKQKDRALHRYEIALNELREYERDKHLKHMPEEEIKIFVKAKGHDKKGRKRGGRAIALQKYVRRIQRQVEETKKAPDSEFKPSEGRGRPKMSREQKIKHFEQLIQKAKKELSDEHEKMDDKDRIWHEMHDHKSDRRQLRLAVSDPENPQSERIWEQYGTIDAIMEALVDINAKISHQEALIKMLDAGMSLPNEAQSKDLDSPERLEEYRRALDHMIKEQVKIQQLEEKAKELGIDVKKLKDLM</sequence>
<dbReference type="AlphaFoldDB" id="A0A1D9GMA0"/>
<dbReference type="KEGG" id="msq:BKP64_11080"/>
<accession>A0A1D9GMA0</accession>
<proteinExistence type="predicted"/>
<dbReference type="Proteomes" id="UP000177445">
    <property type="component" value="Chromosome"/>
</dbReference>
<name>A0A1D9GMA0_9GAMM</name>
<feature type="region of interest" description="Disordered" evidence="2">
    <location>
        <begin position="138"/>
        <end position="165"/>
    </location>
</feature>
<dbReference type="EMBL" id="CP017715">
    <property type="protein sequence ID" value="AOY88671.1"/>
    <property type="molecule type" value="Genomic_DNA"/>
</dbReference>
<keyword evidence="1" id="KW-0175">Coiled coil</keyword>
<gene>
    <name evidence="3" type="ORF">BKP64_11080</name>
</gene>
<protein>
    <submittedName>
        <fullName evidence="3">Uncharacterized protein</fullName>
    </submittedName>
</protein>
<keyword evidence="4" id="KW-1185">Reference proteome</keyword>
<feature type="coiled-coil region" evidence="1">
    <location>
        <begin position="279"/>
        <end position="313"/>
    </location>
</feature>
<evidence type="ECO:0000313" key="4">
    <source>
        <dbReference type="Proteomes" id="UP000177445"/>
    </source>
</evidence>
<evidence type="ECO:0000256" key="2">
    <source>
        <dbReference type="SAM" id="MobiDB-lite"/>
    </source>
</evidence>
<reference evidence="3 4" key="1">
    <citation type="submission" date="2016-10" db="EMBL/GenBank/DDBJ databases">
        <title>Marinobacter salinus sp. nov., a moderately halophilic bacterium isolated from a tidal flat environment.</title>
        <authorList>
            <person name="Park S.-J."/>
        </authorList>
    </citation>
    <scope>NUCLEOTIDE SEQUENCE [LARGE SCALE GENOMIC DNA]</scope>
    <source>
        <strain evidence="3 4">Hb8</strain>
    </source>
</reference>
<evidence type="ECO:0000313" key="3">
    <source>
        <dbReference type="EMBL" id="AOY88671.1"/>
    </source>
</evidence>
<evidence type="ECO:0000256" key="1">
    <source>
        <dbReference type="SAM" id="Coils"/>
    </source>
</evidence>